<keyword evidence="4" id="KW-1185">Reference proteome</keyword>
<dbReference type="Proteomes" id="UP000282656">
    <property type="component" value="Unassembled WGS sequence"/>
</dbReference>
<keyword evidence="2" id="KW-0812">Transmembrane</keyword>
<gene>
    <name evidence="3" type="ORF">D7X96_06600</name>
</gene>
<name>A0A3A8QTF7_9BACT</name>
<keyword evidence="2" id="KW-0472">Membrane</keyword>
<evidence type="ECO:0000313" key="3">
    <source>
        <dbReference type="EMBL" id="RKH72016.1"/>
    </source>
</evidence>
<feature type="region of interest" description="Disordered" evidence="1">
    <location>
        <begin position="1"/>
        <end position="25"/>
    </location>
</feature>
<comment type="caution">
    <text evidence="3">The sequence shown here is derived from an EMBL/GenBank/DDBJ whole genome shotgun (WGS) entry which is preliminary data.</text>
</comment>
<sequence length="60" mass="6543">MSTVPNLTPVEPAAEAAPARRPELDDAPPLLGSWRNIYILVLGTFVLFVAVFWALTEAYA</sequence>
<dbReference type="AlphaFoldDB" id="A0A3A8QTF7"/>
<dbReference type="OrthoDB" id="5522859at2"/>
<evidence type="ECO:0000256" key="2">
    <source>
        <dbReference type="SAM" id="Phobius"/>
    </source>
</evidence>
<protein>
    <submittedName>
        <fullName evidence="3">Uncharacterized protein</fullName>
    </submittedName>
</protein>
<proteinExistence type="predicted"/>
<dbReference type="RefSeq" id="WP_120546906.1">
    <property type="nucleotide sequence ID" value="NZ_RAWM01000011.1"/>
</dbReference>
<evidence type="ECO:0000256" key="1">
    <source>
        <dbReference type="SAM" id="MobiDB-lite"/>
    </source>
</evidence>
<dbReference type="EMBL" id="RAWM01000011">
    <property type="protein sequence ID" value="RKH72016.1"/>
    <property type="molecule type" value="Genomic_DNA"/>
</dbReference>
<evidence type="ECO:0000313" key="4">
    <source>
        <dbReference type="Proteomes" id="UP000282656"/>
    </source>
</evidence>
<feature type="transmembrane region" description="Helical" evidence="2">
    <location>
        <begin position="37"/>
        <end position="55"/>
    </location>
</feature>
<reference evidence="4" key="1">
    <citation type="submission" date="2018-09" db="EMBL/GenBank/DDBJ databases">
        <authorList>
            <person name="Livingstone P.G."/>
            <person name="Whitworth D.E."/>
        </authorList>
    </citation>
    <scope>NUCLEOTIDE SEQUENCE [LARGE SCALE GENOMIC DNA]</scope>
    <source>
        <strain evidence="4">AB047A</strain>
    </source>
</reference>
<keyword evidence="2" id="KW-1133">Transmembrane helix</keyword>
<accession>A0A3A8QTF7</accession>
<organism evidence="3 4">
    <name type="scientific">Corallococcus interemptor</name>
    <dbReference type="NCBI Taxonomy" id="2316720"/>
    <lineage>
        <taxon>Bacteria</taxon>
        <taxon>Pseudomonadati</taxon>
        <taxon>Myxococcota</taxon>
        <taxon>Myxococcia</taxon>
        <taxon>Myxococcales</taxon>
        <taxon>Cystobacterineae</taxon>
        <taxon>Myxococcaceae</taxon>
        <taxon>Corallococcus</taxon>
    </lineage>
</organism>